<evidence type="ECO:0000313" key="6">
    <source>
        <dbReference type="Proteomes" id="UP001055303"/>
    </source>
</evidence>
<keyword evidence="6" id="KW-1185">Reference proteome</keyword>
<dbReference type="EMBL" id="CABFVH010000024">
    <property type="protein sequence ID" value="VUF13843.1"/>
    <property type="molecule type" value="Genomic_DNA"/>
</dbReference>
<dbReference type="EMBL" id="BPQI01000033">
    <property type="protein sequence ID" value="GJD55557.1"/>
    <property type="molecule type" value="Genomic_DNA"/>
</dbReference>
<dbReference type="Pfam" id="PF09361">
    <property type="entry name" value="Phasin_2"/>
    <property type="match status" value="1"/>
</dbReference>
<reference evidence="3" key="3">
    <citation type="submission" date="2021-08" db="EMBL/GenBank/DDBJ databases">
        <authorList>
            <person name="Tani A."/>
            <person name="Ola A."/>
            <person name="Ogura Y."/>
            <person name="Katsura K."/>
            <person name="Hayashi T."/>
        </authorList>
    </citation>
    <scope>NUCLEOTIDE SEQUENCE</scope>
    <source>
        <strain evidence="3">DSM 22415</strain>
    </source>
</reference>
<evidence type="ECO:0000313" key="4">
    <source>
        <dbReference type="EMBL" id="VUF13843.1"/>
    </source>
</evidence>
<dbReference type="Proteomes" id="UP001055303">
    <property type="component" value="Unassembled WGS sequence"/>
</dbReference>
<accession>A0A564G051</accession>
<feature type="region of interest" description="Disordered" evidence="1">
    <location>
        <begin position="39"/>
        <end position="62"/>
    </location>
</feature>
<name>A0A564G051_9HYPH</name>
<evidence type="ECO:0000259" key="2">
    <source>
        <dbReference type="Pfam" id="PF09361"/>
    </source>
</evidence>
<evidence type="ECO:0000313" key="5">
    <source>
        <dbReference type="Proteomes" id="UP000401717"/>
    </source>
</evidence>
<evidence type="ECO:0000313" key="3">
    <source>
        <dbReference type="EMBL" id="GJD55557.1"/>
    </source>
</evidence>
<dbReference type="Proteomes" id="UP000401717">
    <property type="component" value="Unassembled WGS sequence"/>
</dbReference>
<reference evidence="4 5" key="1">
    <citation type="submission" date="2019-06" db="EMBL/GenBank/DDBJ databases">
        <authorList>
            <person name="Rodrigo-Torres L."/>
            <person name="Arahal R. D."/>
            <person name="Lucena T."/>
        </authorList>
    </citation>
    <scope>NUCLEOTIDE SEQUENCE [LARGE SCALE GENOMIC DNA]</scope>
    <source>
        <strain evidence="4 5">SW08-7</strain>
    </source>
</reference>
<dbReference type="NCBIfam" id="TIGR01985">
    <property type="entry name" value="phasin_2"/>
    <property type="match status" value="1"/>
</dbReference>
<dbReference type="InterPro" id="IPR010234">
    <property type="entry name" value="Phasin_subfam-2"/>
</dbReference>
<protein>
    <recommendedName>
        <fullName evidence="2">Phasin domain-containing protein</fullName>
    </recommendedName>
</protein>
<feature type="domain" description="Phasin" evidence="2">
    <location>
        <begin position="30"/>
        <end position="122"/>
    </location>
</feature>
<feature type="compositionally biased region" description="Basic and acidic residues" evidence="1">
    <location>
        <begin position="39"/>
        <end position="53"/>
    </location>
</feature>
<dbReference type="AlphaFoldDB" id="A0A564G051"/>
<evidence type="ECO:0000256" key="1">
    <source>
        <dbReference type="SAM" id="MobiDB-lite"/>
    </source>
</evidence>
<dbReference type="OrthoDB" id="7856369at2"/>
<sequence>MNMNPGFEIPGAMREFAEKSIGQARQAFDSFINTARRTAETTRDSADLARKSTQDAGSHAFQAAEQNVHATLDFAQKLIQAKSLQEAMQLQAEFTRSQFAAVQAQTKEFGSITQGAMKQGTEQFRDAVRDAADQSRT</sequence>
<dbReference type="InterPro" id="IPR018968">
    <property type="entry name" value="Phasin"/>
</dbReference>
<proteinExistence type="predicted"/>
<gene>
    <name evidence="3" type="ORF">IFDJLNFL_1444</name>
    <name evidence="4" type="ORF">MTDSW087_03550</name>
</gene>
<organism evidence="4 5">
    <name type="scientific">Methylobacterium dankookense</name>
    <dbReference type="NCBI Taxonomy" id="560405"/>
    <lineage>
        <taxon>Bacteria</taxon>
        <taxon>Pseudomonadati</taxon>
        <taxon>Pseudomonadota</taxon>
        <taxon>Alphaproteobacteria</taxon>
        <taxon>Hyphomicrobiales</taxon>
        <taxon>Methylobacteriaceae</taxon>
        <taxon>Methylobacterium</taxon>
    </lineage>
</organism>
<reference evidence="3" key="2">
    <citation type="journal article" date="2021" name="Front. Microbiol.">
        <title>Comprehensive Comparative Genomics and Phenotyping of Methylobacterium Species.</title>
        <authorList>
            <person name="Alessa O."/>
            <person name="Ogura Y."/>
            <person name="Fujitani Y."/>
            <person name="Takami H."/>
            <person name="Hayashi T."/>
            <person name="Sahin N."/>
            <person name="Tani A."/>
        </authorList>
    </citation>
    <scope>NUCLEOTIDE SEQUENCE</scope>
    <source>
        <strain evidence="3">DSM 22415</strain>
    </source>
</reference>